<protein>
    <submittedName>
        <fullName evidence="2">Metallophosphoesterase</fullName>
    </submittedName>
</protein>
<dbReference type="InterPro" id="IPR029052">
    <property type="entry name" value="Metallo-depent_PP-like"/>
</dbReference>
<dbReference type="InterPro" id="IPR051158">
    <property type="entry name" value="Metallophosphoesterase_sf"/>
</dbReference>
<accession>A0ABY7QUH2</accession>
<proteinExistence type="predicted"/>
<dbReference type="Proteomes" id="UP001210339">
    <property type="component" value="Chromosome"/>
</dbReference>
<organism evidence="2 3">
    <name type="scientific">Peptoniphilus equinus</name>
    <dbReference type="NCBI Taxonomy" id="3016343"/>
    <lineage>
        <taxon>Bacteria</taxon>
        <taxon>Bacillati</taxon>
        <taxon>Bacillota</taxon>
        <taxon>Tissierellia</taxon>
        <taxon>Tissierellales</taxon>
        <taxon>Peptoniphilaceae</taxon>
        <taxon>Peptoniphilus</taxon>
    </lineage>
</organism>
<feature type="domain" description="Calcineurin-like phosphoesterase" evidence="1">
    <location>
        <begin position="2"/>
        <end position="193"/>
    </location>
</feature>
<keyword evidence="3" id="KW-1185">Reference proteome</keyword>
<sequence>MIYAIGDLHFDPYGDKPMDVFGPTWANHKARIIEDWKAKVTDDDVVLVAGDISWALKLDEALADLKTLDTLPGTKALIRGNHDYWWSSLAKMNDLKCRSLVFIQNNAYTFGDVSIVGTRGWISRDMSEFTADDEKIYKRELIRLENSLKAARAERIIAMIHYPPYNMDFSNNDFSELLAAYHVDTVVYGHLHAEGHRQISEVPRLGVNYQCVSADYVDFKLQEVTWNGKLK</sequence>
<dbReference type="SUPFAM" id="SSF56300">
    <property type="entry name" value="Metallo-dependent phosphatases"/>
    <property type="match status" value="1"/>
</dbReference>
<dbReference type="Gene3D" id="3.60.21.10">
    <property type="match status" value="1"/>
</dbReference>
<evidence type="ECO:0000313" key="2">
    <source>
        <dbReference type="EMBL" id="WBW49675.1"/>
    </source>
</evidence>
<dbReference type="PIRSF" id="PIRSF033094">
    <property type="entry name" value="Pesterase_CT488"/>
    <property type="match status" value="1"/>
</dbReference>
<dbReference type="EMBL" id="CP115667">
    <property type="protein sequence ID" value="WBW49675.1"/>
    <property type="molecule type" value="Genomic_DNA"/>
</dbReference>
<dbReference type="RefSeq" id="WP_271191206.1">
    <property type="nucleotide sequence ID" value="NZ_CP115667.1"/>
</dbReference>
<gene>
    <name evidence="2" type="ORF">O6R05_06650</name>
</gene>
<dbReference type="PANTHER" id="PTHR31302:SF22">
    <property type="entry name" value="PHOSPHOESTERASE"/>
    <property type="match status" value="1"/>
</dbReference>
<dbReference type="InterPro" id="IPR004843">
    <property type="entry name" value="Calcineurin-like_PHP"/>
</dbReference>
<dbReference type="InterPro" id="IPR014578">
    <property type="entry name" value="Pesterase_CT488"/>
</dbReference>
<dbReference type="Pfam" id="PF00149">
    <property type="entry name" value="Metallophos"/>
    <property type="match status" value="1"/>
</dbReference>
<evidence type="ECO:0000259" key="1">
    <source>
        <dbReference type="Pfam" id="PF00149"/>
    </source>
</evidence>
<dbReference type="PANTHER" id="PTHR31302">
    <property type="entry name" value="TRANSMEMBRANE PROTEIN WITH METALLOPHOSPHOESTERASE DOMAIN-RELATED"/>
    <property type="match status" value="1"/>
</dbReference>
<reference evidence="2 3" key="1">
    <citation type="submission" date="2023-01" db="EMBL/GenBank/DDBJ databases">
        <authorList>
            <person name="Lee S.H."/>
            <person name="Jung H.S."/>
            <person name="Yun J.U."/>
        </authorList>
    </citation>
    <scope>NUCLEOTIDE SEQUENCE [LARGE SCALE GENOMIC DNA]</scope>
    <source>
        <strain evidence="2 3">CBA3646</strain>
    </source>
</reference>
<name>A0ABY7QUH2_9FIRM</name>
<evidence type="ECO:0000313" key="3">
    <source>
        <dbReference type="Proteomes" id="UP001210339"/>
    </source>
</evidence>